<gene>
    <name evidence="1" type="ORF">CCMP2556_LOCUS30985</name>
</gene>
<accession>A0ABP0NGT9</accession>
<dbReference type="EMBL" id="CAXAMN010021751">
    <property type="protein sequence ID" value="CAK9062995.1"/>
    <property type="molecule type" value="Genomic_DNA"/>
</dbReference>
<name>A0ABP0NGT9_9DINO</name>
<evidence type="ECO:0000313" key="2">
    <source>
        <dbReference type="Proteomes" id="UP001642484"/>
    </source>
</evidence>
<organism evidence="1 2">
    <name type="scientific">Durusdinium trenchii</name>
    <dbReference type="NCBI Taxonomy" id="1381693"/>
    <lineage>
        <taxon>Eukaryota</taxon>
        <taxon>Sar</taxon>
        <taxon>Alveolata</taxon>
        <taxon>Dinophyceae</taxon>
        <taxon>Suessiales</taxon>
        <taxon>Symbiodiniaceae</taxon>
        <taxon>Durusdinium</taxon>
    </lineage>
</organism>
<comment type="caution">
    <text evidence="1">The sequence shown here is derived from an EMBL/GenBank/DDBJ whole genome shotgun (WGS) entry which is preliminary data.</text>
</comment>
<evidence type="ECO:0000313" key="1">
    <source>
        <dbReference type="EMBL" id="CAK9062995.1"/>
    </source>
</evidence>
<sequence>MFACAFCHALVQGLRGQHGGVSSHGMEVVNAADLEFEGVRFKSPEAGFGWWTGPRSQDMEAPGAAETYQDPQSSCVRWLGSGTPRQTPDVRPTAFEPFLLKRRPALGVGVPSHGMKVSRLGVLGT</sequence>
<reference evidence="1 2" key="1">
    <citation type="submission" date="2024-02" db="EMBL/GenBank/DDBJ databases">
        <authorList>
            <person name="Chen Y."/>
            <person name="Shah S."/>
            <person name="Dougan E. K."/>
            <person name="Thang M."/>
            <person name="Chan C."/>
        </authorList>
    </citation>
    <scope>NUCLEOTIDE SEQUENCE [LARGE SCALE GENOMIC DNA]</scope>
</reference>
<proteinExistence type="predicted"/>
<dbReference type="Proteomes" id="UP001642484">
    <property type="component" value="Unassembled WGS sequence"/>
</dbReference>
<protein>
    <submittedName>
        <fullName evidence="1">Uncharacterized protein</fullName>
    </submittedName>
</protein>
<keyword evidence="2" id="KW-1185">Reference proteome</keyword>